<keyword evidence="1" id="KW-0560">Oxidoreductase</keyword>
<accession>A0ABT6W075</accession>
<dbReference type="PANTHER" id="PTHR11699">
    <property type="entry name" value="ALDEHYDE DEHYDROGENASE-RELATED"/>
    <property type="match status" value="1"/>
</dbReference>
<dbReference type="InterPro" id="IPR016160">
    <property type="entry name" value="Ald_DH_CS_CYS"/>
</dbReference>
<proteinExistence type="predicted"/>
<evidence type="ECO:0000256" key="1">
    <source>
        <dbReference type="ARBA" id="ARBA00023002"/>
    </source>
</evidence>
<dbReference type="InterPro" id="IPR016163">
    <property type="entry name" value="Ald_DH_C"/>
</dbReference>
<dbReference type="SUPFAM" id="SSF53720">
    <property type="entry name" value="ALDH-like"/>
    <property type="match status" value="1"/>
</dbReference>
<dbReference type="InterPro" id="IPR016161">
    <property type="entry name" value="Ald_DH/histidinol_DH"/>
</dbReference>
<dbReference type="InterPro" id="IPR015590">
    <property type="entry name" value="Aldehyde_DH_dom"/>
</dbReference>
<dbReference type="PROSITE" id="PS00070">
    <property type="entry name" value="ALDEHYDE_DEHYDR_CYS"/>
    <property type="match status" value="1"/>
</dbReference>
<dbReference type="Gene3D" id="3.40.309.10">
    <property type="entry name" value="Aldehyde Dehydrogenase, Chain A, domain 2"/>
    <property type="match status" value="1"/>
</dbReference>
<evidence type="ECO:0000313" key="3">
    <source>
        <dbReference type="EMBL" id="MDI5964153.1"/>
    </source>
</evidence>
<gene>
    <name evidence="3" type="ORF">POF43_015745</name>
</gene>
<dbReference type="Proteomes" id="UP001156398">
    <property type="component" value="Unassembled WGS sequence"/>
</dbReference>
<dbReference type="InterPro" id="IPR016162">
    <property type="entry name" value="Ald_DH_N"/>
</dbReference>
<dbReference type="Pfam" id="PF00171">
    <property type="entry name" value="Aldedh"/>
    <property type="match status" value="1"/>
</dbReference>
<evidence type="ECO:0000313" key="4">
    <source>
        <dbReference type="Proteomes" id="UP001156398"/>
    </source>
</evidence>
<reference evidence="3 4" key="1">
    <citation type="submission" date="2023-05" db="EMBL/GenBank/DDBJ databases">
        <title>Streptantibioticus silvisoli sp. nov., acidotolerant actinomycetes 1 from pine litter.</title>
        <authorList>
            <person name="Swiecimska M."/>
            <person name="Golinska P."/>
            <person name="Sangal V."/>
            <person name="Wachnowicz B."/>
            <person name="Goodfellow M."/>
        </authorList>
    </citation>
    <scope>NUCLEOTIDE SEQUENCE [LARGE SCALE GENOMIC DNA]</scope>
    <source>
        <strain evidence="3 4">SL54</strain>
    </source>
</reference>
<feature type="domain" description="Aldehyde dehydrogenase" evidence="2">
    <location>
        <begin position="41"/>
        <end position="498"/>
    </location>
</feature>
<protein>
    <submittedName>
        <fullName evidence="3">Aldehyde dehydrogenase family protein</fullName>
    </submittedName>
</protein>
<dbReference type="EMBL" id="JAAGKO020000021">
    <property type="protein sequence ID" value="MDI5964153.1"/>
    <property type="molecule type" value="Genomic_DNA"/>
</dbReference>
<comment type="caution">
    <text evidence="3">The sequence shown here is derived from an EMBL/GenBank/DDBJ whole genome shotgun (WGS) entry which is preliminary data.</text>
</comment>
<keyword evidence="4" id="KW-1185">Reference proteome</keyword>
<name>A0ABT6W075_9ACTN</name>
<dbReference type="RefSeq" id="WP_282704607.1">
    <property type="nucleotide sequence ID" value="NZ_JAAGKO020000021.1"/>
</dbReference>
<evidence type="ECO:0000259" key="2">
    <source>
        <dbReference type="Pfam" id="PF00171"/>
    </source>
</evidence>
<organism evidence="3 4">
    <name type="scientific">Streptantibioticus silvisoli</name>
    <dbReference type="NCBI Taxonomy" id="2705255"/>
    <lineage>
        <taxon>Bacteria</taxon>
        <taxon>Bacillati</taxon>
        <taxon>Actinomycetota</taxon>
        <taxon>Actinomycetes</taxon>
        <taxon>Kitasatosporales</taxon>
        <taxon>Streptomycetaceae</taxon>
        <taxon>Streptantibioticus</taxon>
    </lineage>
</organism>
<dbReference type="Gene3D" id="3.40.605.10">
    <property type="entry name" value="Aldehyde Dehydrogenase, Chain A, domain 1"/>
    <property type="match status" value="1"/>
</dbReference>
<sequence length="506" mass="53404">MDGAVEMVDTDSAIDWKAMAEKVTPDARPLVHGQRIDVGGGTFDLLSPRDGSLLSAVPACGEAEVNDAVAYARAEQRLGDWPRRSPRGRGEVLAAWADAIEAERVELALLISLETGKPIRDAVGIDLRGVVRAVRWYAALADKLHGDHPDVGGDDVALVSREPVGVVGILTPWNFPLALLGYDVAPALMLGNSVVVKPSEQAPLSVLRCCELAVQAGLPRDALSVVPGLGRVAGQAIGRHPDIDSVAVTGSAATGRAVIRASGESNGKRVWPELGGKSAAVVFKDVRDIGEAARAVAWGAYFNQGEMCTGCSRLLVEREVYAEFMDALGTEIDKLRVGDPLDWETSVGALTTEHQLRDAQLATEEAVAGGGRVLRGGESVAAVAGGRYFAPTLLADAPESSRVFTEEVFAPVAAARPFDDVDEALRVAFSSGYGMGVSVWTSSMDTAFRVTRAVKAGIAWVNCFEGDDLTVPVGGVGRSGYGRTKGTAVLDKYSDVKTTWVRLGDR</sequence>